<organism evidence="1">
    <name type="scientific">marine sediment metagenome</name>
    <dbReference type="NCBI Taxonomy" id="412755"/>
    <lineage>
        <taxon>unclassified sequences</taxon>
        <taxon>metagenomes</taxon>
        <taxon>ecological metagenomes</taxon>
    </lineage>
</organism>
<proteinExistence type="predicted"/>
<name>X1HG20_9ZZZZ</name>
<comment type="caution">
    <text evidence="1">The sequence shown here is derived from an EMBL/GenBank/DDBJ whole genome shotgun (WGS) entry which is preliminary data.</text>
</comment>
<feature type="non-terminal residue" evidence="1">
    <location>
        <position position="1"/>
    </location>
</feature>
<sequence length="85" mass="9327">SAIVPEGAISILFFALIKDNAAGQVFAVRGNATDKALNQVNIRTQVANIEYYLNFTVFNDADRLLDYNGVAGLDVIALYIIGWYI</sequence>
<reference evidence="1" key="1">
    <citation type="journal article" date="2014" name="Front. Microbiol.">
        <title>High frequency of phylogenetically diverse reductive dehalogenase-homologous genes in deep subseafloor sedimentary metagenomes.</title>
        <authorList>
            <person name="Kawai M."/>
            <person name="Futagami T."/>
            <person name="Toyoda A."/>
            <person name="Takaki Y."/>
            <person name="Nishi S."/>
            <person name="Hori S."/>
            <person name="Arai W."/>
            <person name="Tsubouchi T."/>
            <person name="Morono Y."/>
            <person name="Uchiyama I."/>
            <person name="Ito T."/>
            <person name="Fujiyama A."/>
            <person name="Inagaki F."/>
            <person name="Takami H."/>
        </authorList>
    </citation>
    <scope>NUCLEOTIDE SEQUENCE</scope>
    <source>
        <strain evidence="1">Expedition CK06-06</strain>
    </source>
</reference>
<dbReference type="EMBL" id="BARU01029563">
    <property type="protein sequence ID" value="GAH68377.1"/>
    <property type="molecule type" value="Genomic_DNA"/>
</dbReference>
<dbReference type="AlphaFoldDB" id="X1HG20"/>
<protein>
    <submittedName>
        <fullName evidence="1">Uncharacterized protein</fullName>
    </submittedName>
</protein>
<accession>X1HG20</accession>
<gene>
    <name evidence="1" type="ORF">S03H2_47012</name>
</gene>
<evidence type="ECO:0000313" key="1">
    <source>
        <dbReference type="EMBL" id="GAH68377.1"/>
    </source>
</evidence>